<dbReference type="Pfam" id="PF00353">
    <property type="entry name" value="HemolysinCabind"/>
    <property type="match status" value="2"/>
</dbReference>
<dbReference type="InterPro" id="IPR001343">
    <property type="entry name" value="Hemolysn_Ca-bd"/>
</dbReference>
<evidence type="ECO:0000313" key="1">
    <source>
        <dbReference type="EMBL" id="RPE73134.1"/>
    </source>
</evidence>
<dbReference type="PRINTS" id="PR00313">
    <property type="entry name" value="CABNDNGRPT"/>
</dbReference>
<protein>
    <recommendedName>
        <fullName evidence="3">Hemolysin type calcium-binding protein</fullName>
    </recommendedName>
</protein>
<proteinExistence type="predicted"/>
<dbReference type="EMBL" id="RKQL01000001">
    <property type="protein sequence ID" value="RPE73134.1"/>
    <property type="molecule type" value="Genomic_DNA"/>
</dbReference>
<dbReference type="Gene3D" id="2.150.10.10">
    <property type="entry name" value="Serralysin-like metalloprotease, C-terminal"/>
    <property type="match status" value="1"/>
</dbReference>
<evidence type="ECO:0000313" key="2">
    <source>
        <dbReference type="Proteomes" id="UP000272193"/>
    </source>
</evidence>
<reference evidence="1 2" key="1">
    <citation type="submission" date="2018-11" db="EMBL/GenBank/DDBJ databases">
        <title>Genomic Encyclopedia of Type Strains, Phase IV (KMG-IV): sequencing the most valuable type-strain genomes for metagenomic binning, comparative biology and taxonomic classification.</title>
        <authorList>
            <person name="Goeker M."/>
        </authorList>
    </citation>
    <scope>NUCLEOTIDE SEQUENCE [LARGE SCALE GENOMIC DNA]</scope>
    <source>
        <strain evidence="1 2">DSM 101684</strain>
    </source>
</reference>
<dbReference type="InterPro" id="IPR011049">
    <property type="entry name" value="Serralysin-like_metalloprot_C"/>
</dbReference>
<name>A0A3N4VJJ7_9BURK</name>
<accession>A0A3N4VJJ7</accession>
<dbReference type="SUPFAM" id="SSF51120">
    <property type="entry name" value="beta-Roll"/>
    <property type="match status" value="1"/>
</dbReference>
<sequence length="852" mass="84128">MAMTIQQQTDAYRFFAIAFGAAPGVTYMNQIADAYAAGMTTKQIVNVYTTKPQFTSVYPNFYTNAQFANALIENVVGTSASAAAKAQAKADVEAALNIGWTRGDVIYQIFTNLANKPLTDPDWGNTAKLLANQVAVARYYTEVKLGDTTDLAVLKSVIAGVTPTTDVSTPAALDAVLAGVATGQTFTLTTGLDNVPGTSGNDTINGTHSTLTLGDVIDGGNGNDTLYIGDTGTGANFNLATIKNVENLIYQAATGAASTLNLAGLSGLQSVTYQDLNSTAQNVTINTKGNATSVTVKNAASVTVSDAATTDTLASVSIDGNSGAATITSDALTSLSLANTNQNATVTAAAGTRTLNVTVNNVTGGAAIQDNTATAVAITGSSKASSIGLTAAAATSLSFAGDAAVTLTAAPGSVTGITSTNTAGVTITTALGTGVSFTGGDGKDKVEVGATTKTIDMGKGDDTVVITTGVTALGSGGSLKGGDGTDTISMDADDAATATASSTFANSIDGFERLDISGAAGAAVSVNLANLDNIADVRVSANIGQNLTLDNLATNGTVTWTTGQTAGTSTTINVAGAASNSSDIINLAISNTASISAQTVTVANVETVNLNTDDSAATPSGTIAHTLTLDAANAKTLNVTGDAGVTLTLSAGSTALETINTSGVTKGAVSVTTVGTGSVTLTGGDTNTTFNASTVGATKSATIVTGAGNDTITGGAGDDTINAGNGTNSITGGSGKDIMTGGTGVDTYVYTAATDSQGTKVDVITNFQVGAGGDVIDVSAISGTAGQFLGIANGYGAVLTALVNNNKTNAVFDSSTSTLYIDVDGDAALTSADMAIQLTGVTSGLVAGNFVL</sequence>
<evidence type="ECO:0008006" key="3">
    <source>
        <dbReference type="Google" id="ProtNLM"/>
    </source>
</evidence>
<comment type="caution">
    <text evidence="1">The sequence shown here is derived from an EMBL/GenBank/DDBJ whole genome shotgun (WGS) entry which is preliminary data.</text>
</comment>
<dbReference type="OrthoDB" id="8607307at2"/>
<gene>
    <name evidence="1" type="ORF">EDC62_0845</name>
</gene>
<organism evidence="1 2">
    <name type="scientific">Tibeticola sediminis</name>
    <dbReference type="NCBI Taxonomy" id="1917811"/>
    <lineage>
        <taxon>Bacteria</taxon>
        <taxon>Pseudomonadati</taxon>
        <taxon>Pseudomonadota</taxon>
        <taxon>Betaproteobacteria</taxon>
        <taxon>Burkholderiales</taxon>
        <taxon>Comamonadaceae</taxon>
        <taxon>Tibeticola</taxon>
    </lineage>
</organism>
<dbReference type="Proteomes" id="UP000272193">
    <property type="component" value="Unassembled WGS sequence"/>
</dbReference>
<dbReference type="AlphaFoldDB" id="A0A3N4VJJ7"/>
<dbReference type="GO" id="GO:0005509">
    <property type="term" value="F:calcium ion binding"/>
    <property type="evidence" value="ECO:0007669"/>
    <property type="project" value="InterPro"/>
</dbReference>
<dbReference type="RefSeq" id="WP_124220732.1">
    <property type="nucleotide sequence ID" value="NZ_RKQL01000001.1"/>
</dbReference>
<keyword evidence="2" id="KW-1185">Reference proteome</keyword>